<dbReference type="Ensembl" id="ENSLCAT00010029450.1">
    <property type="protein sequence ID" value="ENSLCAP00010028828.1"/>
    <property type="gene ID" value="ENSLCAG00010013513.1"/>
</dbReference>
<sequence>MAFQTPGIFSLLFLISVSILLFILSWAYLSENLSWTALSGGHSDDDWLFDDNVTLWYKRGNWTLVPDVVIKKIHESLGIKSVTKLKPDQVKTTIHGPPPVPETPMPPLSKKDFEKLPQWDFEDVYNQDAPPRQTTCAQSLRNSQDESFKKAFLPNICLFLHKDNMNMSEWNRLSHFNNPFGFMEYKYNDVMASVKLIPKPKEPLLPPKPGSGGCVRCAVVGNGGILNGSKMGKEIDSHDYIFRMNGAAITGYEEDVGSRTSVYVHTAHAITTSLYVFRKYGYKSAPHDEVLKFKQQWFNNVTVYTLHTYTFICPPLPFGRI</sequence>
<keyword evidence="5" id="KW-0808">Transferase</keyword>
<evidence type="ECO:0000256" key="11">
    <source>
        <dbReference type="ARBA" id="ARBA00023157"/>
    </source>
</evidence>
<reference evidence="20" key="1">
    <citation type="submission" date="2015-09" db="EMBL/GenBank/DDBJ databases">
        <authorList>
            <person name="Sai Rama Sridatta P."/>
        </authorList>
    </citation>
    <scope>NUCLEOTIDE SEQUENCE [LARGE SCALE GENOMIC DNA]</scope>
</reference>
<evidence type="ECO:0000256" key="15">
    <source>
        <dbReference type="ARBA" id="ARBA00050664"/>
    </source>
</evidence>
<keyword evidence="20" id="KW-1185">Reference proteome</keyword>
<reference evidence="19" key="2">
    <citation type="submission" date="2025-08" db="UniProtKB">
        <authorList>
            <consortium name="Ensembl"/>
        </authorList>
    </citation>
    <scope>IDENTIFICATION</scope>
</reference>
<keyword evidence="7" id="KW-0735">Signal-anchor</keyword>
<dbReference type="Gene3D" id="3.90.1480.20">
    <property type="entry name" value="Glycosyl transferase family 29"/>
    <property type="match status" value="1"/>
</dbReference>
<evidence type="ECO:0000256" key="14">
    <source>
        <dbReference type="ARBA" id="ARBA00039109"/>
    </source>
</evidence>
<evidence type="ECO:0000256" key="10">
    <source>
        <dbReference type="ARBA" id="ARBA00023136"/>
    </source>
</evidence>
<accession>A0A4W6DSP1</accession>
<evidence type="ECO:0000256" key="5">
    <source>
        <dbReference type="ARBA" id="ARBA00022679"/>
    </source>
</evidence>
<evidence type="ECO:0000256" key="18">
    <source>
        <dbReference type="SAM" id="Phobius"/>
    </source>
</evidence>
<evidence type="ECO:0000256" key="6">
    <source>
        <dbReference type="ARBA" id="ARBA00022692"/>
    </source>
</evidence>
<dbReference type="EC" id="2.4.3.3" evidence="14"/>
<evidence type="ECO:0000256" key="2">
    <source>
        <dbReference type="ARBA" id="ARBA00004922"/>
    </source>
</evidence>
<protein>
    <recommendedName>
        <fullName evidence="14">alpha-N-acetylgalactosaminide alpha-2,6-sialyltransferase</fullName>
        <ecNumber evidence="14">2.4.3.3</ecNumber>
    </recommendedName>
</protein>
<evidence type="ECO:0000256" key="13">
    <source>
        <dbReference type="ARBA" id="ARBA00036348"/>
    </source>
</evidence>
<name>A0A4W6DSP1_LATCA</name>
<dbReference type="InterPro" id="IPR001675">
    <property type="entry name" value="Glyco_trans_29"/>
</dbReference>
<proteinExistence type="inferred from homology"/>
<evidence type="ECO:0000313" key="19">
    <source>
        <dbReference type="Ensembl" id="ENSLCAP00010028828.1"/>
    </source>
</evidence>
<keyword evidence="9" id="KW-0333">Golgi apparatus</keyword>
<keyword evidence="6 18" id="KW-0812">Transmembrane</keyword>
<dbReference type="PANTHER" id="PTHR45941:SF1">
    <property type="entry name" value="ALPHA-N-ACETYLGALACTOSAMINIDE ALPHA-2,6-SIALYLTRANSFERASE 1"/>
    <property type="match status" value="1"/>
</dbReference>
<organism evidence="19 20">
    <name type="scientific">Lates calcarifer</name>
    <name type="common">Barramundi</name>
    <name type="synonym">Holocentrus calcarifer</name>
    <dbReference type="NCBI Taxonomy" id="8187"/>
    <lineage>
        <taxon>Eukaryota</taxon>
        <taxon>Metazoa</taxon>
        <taxon>Chordata</taxon>
        <taxon>Craniata</taxon>
        <taxon>Vertebrata</taxon>
        <taxon>Euteleostomi</taxon>
        <taxon>Actinopterygii</taxon>
        <taxon>Neopterygii</taxon>
        <taxon>Teleostei</taxon>
        <taxon>Neoteleostei</taxon>
        <taxon>Acanthomorphata</taxon>
        <taxon>Carangaria</taxon>
        <taxon>Carangaria incertae sedis</taxon>
        <taxon>Centropomidae</taxon>
        <taxon>Lates</taxon>
    </lineage>
</organism>
<keyword evidence="4" id="KW-0328">Glycosyltransferase</keyword>
<keyword evidence="10 18" id="KW-0472">Membrane</keyword>
<comment type="similarity">
    <text evidence="3">Belongs to the glycosyltransferase 29 family.</text>
</comment>
<dbReference type="InParanoid" id="A0A4W6DSP1"/>
<feature type="transmembrane region" description="Helical" evidence="18">
    <location>
        <begin position="7"/>
        <end position="29"/>
    </location>
</feature>
<feature type="region of interest" description="Disordered" evidence="17">
    <location>
        <begin position="88"/>
        <end position="109"/>
    </location>
</feature>
<keyword evidence="12" id="KW-0325">Glycoprotein</keyword>
<dbReference type="Proteomes" id="UP000314980">
    <property type="component" value="Unassembled WGS sequence"/>
</dbReference>
<dbReference type="AlphaFoldDB" id="A0A4W6DSP1"/>
<comment type="subcellular location">
    <subcellularLocation>
        <location evidence="1">Golgi apparatus membrane</location>
        <topology evidence="1">Single-pass type II membrane protein</topology>
    </subcellularLocation>
</comment>
<evidence type="ECO:0000256" key="8">
    <source>
        <dbReference type="ARBA" id="ARBA00022989"/>
    </source>
</evidence>
<keyword evidence="11" id="KW-1015">Disulfide bond</keyword>
<evidence type="ECO:0000256" key="7">
    <source>
        <dbReference type="ARBA" id="ARBA00022968"/>
    </source>
</evidence>
<reference evidence="19" key="3">
    <citation type="submission" date="2025-09" db="UniProtKB">
        <authorList>
            <consortium name="Ensembl"/>
        </authorList>
    </citation>
    <scope>IDENTIFICATION</scope>
</reference>
<comment type="pathway">
    <text evidence="2">Protein modification; protein glycosylation.</text>
</comment>
<comment type="catalytic activity">
    <reaction evidence="15">
        <text>a 3-O-[N-acetyl-alpha-neuraminyl-(2-&gt;3)-beta-D-galactosyl-(1-&gt;3)-N-acetyl-alpha-D-galactosaminyl]-L-threonyl-[protein] + CMP-N-acetyl-beta-neuraminate = a 3-O-{alpha-Neu5Ac-(2-&gt;3)-beta-D-Gal-(1-&gt;3)-[alpha-Neu5Ac-(2-&gt;6)]-alpha-D-GalNAc}-L-threonyl-[protein] + CMP + H(+)</text>
        <dbReference type="Rhea" id="RHEA:81659"/>
        <dbReference type="Rhea" id="RHEA-COMP:14417"/>
        <dbReference type="Rhea" id="RHEA-COMP:16763"/>
        <dbReference type="ChEBI" id="CHEBI:15378"/>
        <dbReference type="ChEBI" id="CHEBI:57812"/>
        <dbReference type="ChEBI" id="CHEBI:60377"/>
        <dbReference type="ChEBI" id="CHEBI:139598"/>
        <dbReference type="ChEBI" id="CHEBI:156398"/>
    </reaction>
    <physiologicalReaction direction="left-to-right" evidence="15">
        <dbReference type="Rhea" id="RHEA:81660"/>
    </physiologicalReaction>
</comment>
<dbReference type="GO" id="GO:0000139">
    <property type="term" value="C:Golgi membrane"/>
    <property type="evidence" value="ECO:0007669"/>
    <property type="project" value="UniProtKB-SubCell"/>
</dbReference>
<keyword evidence="8 18" id="KW-1133">Transmembrane helix</keyword>
<evidence type="ECO:0000256" key="4">
    <source>
        <dbReference type="ARBA" id="ARBA00022676"/>
    </source>
</evidence>
<evidence type="ECO:0000256" key="12">
    <source>
        <dbReference type="ARBA" id="ARBA00023180"/>
    </source>
</evidence>
<comment type="catalytic activity">
    <reaction evidence="16">
        <text>a 3-O-[N-acetyl-alpha-D-galactosaminyl]-L-threonyl-[protein] + CMP-N-acetyl-beta-neuraminate = a 3-O-[N-acetyl-alpha-neuraminosyl-(2-&gt;6)-N-acetyl-alpha-D-galactosaminyl]-L-threonyl-[protein] + CMP + H(+)</text>
        <dbReference type="Rhea" id="RHEA:81643"/>
        <dbReference type="Rhea" id="RHEA-COMP:11689"/>
        <dbReference type="Rhea" id="RHEA-COMP:19720"/>
        <dbReference type="ChEBI" id="CHEBI:15378"/>
        <dbReference type="ChEBI" id="CHEBI:57812"/>
        <dbReference type="ChEBI" id="CHEBI:60377"/>
        <dbReference type="ChEBI" id="CHEBI:87075"/>
        <dbReference type="ChEBI" id="CHEBI:231970"/>
    </reaction>
    <physiologicalReaction direction="left-to-right" evidence="16">
        <dbReference type="Rhea" id="RHEA:81644"/>
    </physiologicalReaction>
</comment>
<evidence type="ECO:0000256" key="3">
    <source>
        <dbReference type="ARBA" id="ARBA00006003"/>
    </source>
</evidence>
<dbReference type="GO" id="GO:0009312">
    <property type="term" value="P:oligosaccharide biosynthetic process"/>
    <property type="evidence" value="ECO:0007669"/>
    <property type="project" value="TreeGrafter"/>
</dbReference>
<evidence type="ECO:0000256" key="17">
    <source>
        <dbReference type="SAM" id="MobiDB-lite"/>
    </source>
</evidence>
<dbReference type="Pfam" id="PF00777">
    <property type="entry name" value="Glyco_transf_29"/>
    <property type="match status" value="1"/>
</dbReference>
<dbReference type="GeneTree" id="ENSGT00940000159930"/>
<evidence type="ECO:0000256" key="16">
    <source>
        <dbReference type="ARBA" id="ARBA00052285"/>
    </source>
</evidence>
<dbReference type="InterPro" id="IPR038578">
    <property type="entry name" value="GT29-like_sf"/>
</dbReference>
<dbReference type="GO" id="GO:0001665">
    <property type="term" value="F:alpha-N-acetylgalactosaminide alpha-2,6-sialyltransferase activity"/>
    <property type="evidence" value="ECO:0007669"/>
    <property type="project" value="UniProtKB-EC"/>
</dbReference>
<dbReference type="PANTHER" id="PTHR45941">
    <property type="entry name" value="ALPHA-N-ACETYLGALACTOSAMINIDE ALPHA-2,6-SIALYLTRANSFERASE 2-LIKE-RELATED"/>
    <property type="match status" value="1"/>
</dbReference>
<evidence type="ECO:0000256" key="1">
    <source>
        <dbReference type="ARBA" id="ARBA00004323"/>
    </source>
</evidence>
<comment type="catalytic activity">
    <reaction evidence="13">
        <text>a beta-D-galactosyl-(1-&gt;3)-N-acetyl-alpha-D-galactosaminyl derivative + CMP-N-acetyl-beta-neuraminate = a beta-D-galactosyl-(1-&gt;3)-[N-acetyl-alpha-neuraminyl-(2-&gt;6)]-N-acetyl-alpha-D-galactosaminyl derivative + CMP + H(+)</text>
        <dbReference type="Rhea" id="RHEA:11136"/>
        <dbReference type="ChEBI" id="CHEBI:15378"/>
        <dbReference type="ChEBI" id="CHEBI:57812"/>
        <dbReference type="ChEBI" id="CHEBI:60377"/>
        <dbReference type="ChEBI" id="CHEBI:133470"/>
        <dbReference type="ChEBI" id="CHEBI:140764"/>
        <dbReference type="EC" id="2.4.3.3"/>
    </reaction>
    <physiologicalReaction direction="left-to-right" evidence="13">
        <dbReference type="Rhea" id="RHEA:11137"/>
    </physiologicalReaction>
</comment>
<evidence type="ECO:0000256" key="9">
    <source>
        <dbReference type="ARBA" id="ARBA00023034"/>
    </source>
</evidence>
<evidence type="ECO:0000313" key="20">
    <source>
        <dbReference type="Proteomes" id="UP000314980"/>
    </source>
</evidence>
<feature type="compositionally biased region" description="Pro residues" evidence="17">
    <location>
        <begin position="96"/>
        <end position="107"/>
    </location>
</feature>
<dbReference type="STRING" id="8187.ENSLCAP00010028828"/>